<dbReference type="PANTHER" id="PTHR45947">
    <property type="entry name" value="SULFOQUINOVOSYL TRANSFERASE SQD2"/>
    <property type="match status" value="1"/>
</dbReference>
<dbReference type="EC" id="2.4.-.-" evidence="1"/>
<proteinExistence type="predicted"/>
<dbReference type="EMBL" id="JBHRZG010000024">
    <property type="protein sequence ID" value="MFC3834454.1"/>
    <property type="molecule type" value="Genomic_DNA"/>
</dbReference>
<dbReference type="GO" id="GO:0016757">
    <property type="term" value="F:glycosyltransferase activity"/>
    <property type="evidence" value="ECO:0007669"/>
    <property type="project" value="UniProtKB-KW"/>
</dbReference>
<sequence length="386" mass="42686">MAHTFYKQKGGEDESYRAESQLLQDHGHDVARYERHNRELDGQSVSQTALNTVWNSRCAREIAAFTAHSQADVVHFQNTFPLMSPAVYGAARRQGAAVVQALRNYRYSCVNGLLFRDGQICEACTGRSFALPGIQHRCYRHSAVGSAVVATMQSAHKLMHTYDRQVDVYIAVSAFVREKYIQFGISPERIVVKPNFVYPDPGAQLTPGDYAVFVGRLSPEKGVRRLVETWQREQFGMELRIVGDGPERERLEAQVGRDSGIRFLGGLPLAQTYAQIAGAAFVVVPSEWYEPFGRTAVEGLAHGTPVVCADIGGLSEIVDEGVTGFKFTAGDTDALASALRRAVDRHTDPTLRVQARAAYEQRYSAEANYDALMAAYARAAHHRAAR</sequence>
<gene>
    <name evidence="1" type="ORF">ACFOSB_16490</name>
</gene>
<organism evidence="1 2">
    <name type="scientific">Deinococcus rufus</name>
    <dbReference type="NCBI Taxonomy" id="2136097"/>
    <lineage>
        <taxon>Bacteria</taxon>
        <taxon>Thermotogati</taxon>
        <taxon>Deinococcota</taxon>
        <taxon>Deinococci</taxon>
        <taxon>Deinococcales</taxon>
        <taxon>Deinococcaceae</taxon>
        <taxon>Deinococcus</taxon>
    </lineage>
</organism>
<dbReference type="InterPro" id="IPR050194">
    <property type="entry name" value="Glycosyltransferase_grp1"/>
</dbReference>
<evidence type="ECO:0000313" key="1">
    <source>
        <dbReference type="EMBL" id="MFC3834454.1"/>
    </source>
</evidence>
<dbReference type="SUPFAM" id="SSF53756">
    <property type="entry name" value="UDP-Glycosyltransferase/glycogen phosphorylase"/>
    <property type="match status" value="1"/>
</dbReference>
<dbReference type="RefSeq" id="WP_380103076.1">
    <property type="nucleotide sequence ID" value="NZ_JBHRZG010000024.1"/>
</dbReference>
<keyword evidence="1" id="KW-0808">Transferase</keyword>
<keyword evidence="1" id="KW-0328">Glycosyltransferase</keyword>
<comment type="caution">
    <text evidence="1">The sequence shown here is derived from an EMBL/GenBank/DDBJ whole genome shotgun (WGS) entry which is preliminary data.</text>
</comment>
<dbReference type="Gene3D" id="3.40.50.2000">
    <property type="entry name" value="Glycogen Phosphorylase B"/>
    <property type="match status" value="2"/>
</dbReference>
<dbReference type="Pfam" id="PF13692">
    <property type="entry name" value="Glyco_trans_1_4"/>
    <property type="match status" value="1"/>
</dbReference>
<protein>
    <submittedName>
        <fullName evidence="1">Glycosyltransferase</fullName>
        <ecNumber evidence="1">2.4.-.-</ecNumber>
    </submittedName>
</protein>
<dbReference type="Proteomes" id="UP001595803">
    <property type="component" value="Unassembled WGS sequence"/>
</dbReference>
<accession>A0ABV7ZBN6</accession>
<keyword evidence="2" id="KW-1185">Reference proteome</keyword>
<name>A0ABV7ZBN6_9DEIO</name>
<reference evidence="2" key="1">
    <citation type="journal article" date="2019" name="Int. J. Syst. Evol. Microbiol.">
        <title>The Global Catalogue of Microorganisms (GCM) 10K type strain sequencing project: providing services to taxonomists for standard genome sequencing and annotation.</title>
        <authorList>
            <consortium name="The Broad Institute Genomics Platform"/>
            <consortium name="The Broad Institute Genome Sequencing Center for Infectious Disease"/>
            <person name="Wu L."/>
            <person name="Ma J."/>
        </authorList>
    </citation>
    <scope>NUCLEOTIDE SEQUENCE [LARGE SCALE GENOMIC DNA]</scope>
    <source>
        <strain evidence="2">CCTCC AB 2017081</strain>
    </source>
</reference>
<dbReference type="PANTHER" id="PTHR45947:SF13">
    <property type="entry name" value="TRANSFERASE"/>
    <property type="match status" value="1"/>
</dbReference>
<evidence type="ECO:0000313" key="2">
    <source>
        <dbReference type="Proteomes" id="UP001595803"/>
    </source>
</evidence>